<dbReference type="GO" id="GO:0005524">
    <property type="term" value="F:ATP binding"/>
    <property type="evidence" value="ECO:0007669"/>
    <property type="project" value="UniProtKB-KW"/>
</dbReference>
<comment type="subcellular location">
    <subcellularLocation>
        <location evidence="2">Membrane</location>
        <topology evidence="2">Peripheral membrane protein</topology>
    </subcellularLocation>
</comment>
<dbReference type="InterPro" id="IPR050237">
    <property type="entry name" value="ATP-dep_AMP-bd_enzyme"/>
</dbReference>
<dbReference type="InterPro" id="IPR000873">
    <property type="entry name" value="AMP-dep_synth/lig_dom"/>
</dbReference>
<keyword evidence="18" id="KW-1185">Reference proteome</keyword>
<comment type="similarity">
    <text evidence="4">Belongs to the ATP-dependent AMP-binding enzyme family.</text>
</comment>
<keyword evidence="8" id="KW-0067">ATP-binding</keyword>
<feature type="domain" description="AMP-binding enzyme C-terminal" evidence="16">
    <location>
        <begin position="470"/>
        <end position="544"/>
    </location>
</feature>
<sequence>MEPIWLDHYPPGIPADITEQAATYDSLVGIFEDSCRNYAKDVAYISMGVTMTFAQLDERSRHFAAWLLSIGVKKGDRVALMMPNLLQYPVCLFGVLRAGAVAVNTNPLYTATELEHQLSDSGAEVIVIAENFAHTLQEVLPRVAIKTIVVTSLGDMLGSLKGALTNLVVRHVKKLVPAYALPGKLPLQQVLARGRKLPYTRPSLTHDDLALLQYTGGTTGVPKGAMLTHGNMVSNVCQAHAWVKPHLGNSECIVTALPLYHIFALTANCLTFLKLGASNLLIVNARDIPAVIKSMKQHRFTAITGVNTLFNAMLNHPDFAKLDFSGLKLALGGGMAVQEVIAQRWLKVTGKPIAQAYGLTETSPAVTINPLDKTEFNGSIGLPVSSTEIAIRDHEGRDVPQGKSGEICIRGPQVTPGYWNRPDETAKAFSADGFLLSGDIGYVNEQGYVFILDRKKDMILVSGFNVYPNEVEAVAMEHEDVRDAAAIGVPDEHSGEVVKLFVIRKNERVTEEELIAFCRQKLTGYKAPKYVEFRKELPRSNVGKILRRALKDEGKQQP</sequence>
<protein>
    <recommendedName>
        <fullName evidence="13">Long-chain-fatty-acid--CoA ligase</fullName>
        <ecNumber evidence="12">6.2.1.3</ecNumber>
    </recommendedName>
    <alternativeName>
        <fullName evidence="14">Long-chain acyl-CoA synthetase</fullName>
    </alternativeName>
</protein>
<evidence type="ECO:0000256" key="9">
    <source>
        <dbReference type="ARBA" id="ARBA00022842"/>
    </source>
</evidence>
<dbReference type="EC" id="6.2.1.3" evidence="12"/>
<dbReference type="GO" id="GO:0004467">
    <property type="term" value="F:long-chain fatty acid-CoA ligase activity"/>
    <property type="evidence" value="ECO:0007669"/>
    <property type="project" value="UniProtKB-EC"/>
</dbReference>
<dbReference type="FunFam" id="3.40.50.12780:FF:000003">
    <property type="entry name" value="Long-chain-fatty-acid--CoA ligase FadD"/>
    <property type="match status" value="1"/>
</dbReference>
<name>A0A410GFA1_9BURK</name>
<dbReference type="InterPro" id="IPR042099">
    <property type="entry name" value="ANL_N_sf"/>
</dbReference>
<evidence type="ECO:0000256" key="12">
    <source>
        <dbReference type="ARBA" id="ARBA00026121"/>
    </source>
</evidence>
<comment type="pathway">
    <text evidence="3">Lipid metabolism; fatty acid beta-oxidation.</text>
</comment>
<dbReference type="SUPFAM" id="SSF56801">
    <property type="entry name" value="Acetyl-CoA synthetase-like"/>
    <property type="match status" value="1"/>
</dbReference>
<evidence type="ECO:0000256" key="6">
    <source>
        <dbReference type="ARBA" id="ARBA00022741"/>
    </source>
</evidence>
<evidence type="ECO:0000256" key="4">
    <source>
        <dbReference type="ARBA" id="ARBA00006432"/>
    </source>
</evidence>
<keyword evidence="9" id="KW-0460">Magnesium</keyword>
<dbReference type="Gene3D" id="3.30.300.30">
    <property type="match status" value="1"/>
</dbReference>
<keyword evidence="6" id="KW-0547">Nucleotide-binding</keyword>
<dbReference type="Pfam" id="PF13193">
    <property type="entry name" value="AMP-binding_C"/>
    <property type="match status" value="1"/>
</dbReference>
<keyword evidence="5 17" id="KW-0436">Ligase</keyword>
<dbReference type="InterPro" id="IPR045851">
    <property type="entry name" value="AMP-bd_C_sf"/>
</dbReference>
<evidence type="ECO:0000256" key="2">
    <source>
        <dbReference type="ARBA" id="ARBA00004170"/>
    </source>
</evidence>
<reference evidence="17 18" key="1">
    <citation type="submission" date="2017-08" db="EMBL/GenBank/DDBJ databases">
        <authorList>
            <person name="Park S.-J."/>
            <person name="Kim H."/>
        </authorList>
    </citation>
    <scope>NUCLEOTIDE SEQUENCE [LARGE SCALE GENOMIC DNA]</scope>
    <source>
        <strain evidence="18">ye3</strain>
    </source>
</reference>
<dbReference type="PANTHER" id="PTHR43767:SF8">
    <property type="entry name" value="LONG-CHAIN-FATTY-ACID--COA LIGASE"/>
    <property type="match status" value="1"/>
</dbReference>
<dbReference type="GO" id="GO:0016020">
    <property type="term" value="C:membrane"/>
    <property type="evidence" value="ECO:0007669"/>
    <property type="project" value="UniProtKB-SubCell"/>
</dbReference>
<dbReference type="CDD" id="cd05936">
    <property type="entry name" value="FC-FACS_FadD_like"/>
    <property type="match status" value="1"/>
</dbReference>
<keyword evidence="7" id="KW-0276">Fatty acid metabolism</keyword>
<dbReference type="RefSeq" id="WP_128355943.1">
    <property type="nucleotide sequence ID" value="NZ_CP022987.1"/>
</dbReference>
<dbReference type="PANTHER" id="PTHR43767">
    <property type="entry name" value="LONG-CHAIN-FATTY-ACID--COA LIGASE"/>
    <property type="match status" value="1"/>
</dbReference>
<dbReference type="FunFam" id="3.30.300.30:FF:000006">
    <property type="entry name" value="Long-chain-fatty-acid--CoA ligase FadD"/>
    <property type="match status" value="1"/>
</dbReference>
<gene>
    <name evidence="17" type="ORF">CKA81_14620</name>
</gene>
<accession>A0A410GFA1</accession>
<evidence type="ECO:0000256" key="3">
    <source>
        <dbReference type="ARBA" id="ARBA00005005"/>
    </source>
</evidence>
<dbReference type="PROSITE" id="PS00455">
    <property type="entry name" value="AMP_BINDING"/>
    <property type="match status" value="1"/>
</dbReference>
<evidence type="ECO:0000256" key="10">
    <source>
        <dbReference type="ARBA" id="ARBA00023098"/>
    </source>
</evidence>
<evidence type="ECO:0000256" key="7">
    <source>
        <dbReference type="ARBA" id="ARBA00022832"/>
    </source>
</evidence>
<evidence type="ECO:0000256" key="5">
    <source>
        <dbReference type="ARBA" id="ARBA00022598"/>
    </source>
</evidence>
<dbReference type="Pfam" id="PF00501">
    <property type="entry name" value="AMP-binding"/>
    <property type="match status" value="1"/>
</dbReference>
<proteinExistence type="inferred from homology"/>
<dbReference type="InterPro" id="IPR020845">
    <property type="entry name" value="AMP-binding_CS"/>
</dbReference>
<dbReference type="KEGG" id="pus:CKA81_14620"/>
<evidence type="ECO:0000259" key="15">
    <source>
        <dbReference type="Pfam" id="PF00501"/>
    </source>
</evidence>
<dbReference type="InterPro" id="IPR025110">
    <property type="entry name" value="AMP-bd_C"/>
</dbReference>
<evidence type="ECO:0000313" key="18">
    <source>
        <dbReference type="Proteomes" id="UP000283474"/>
    </source>
</evidence>
<keyword evidence="10" id="KW-0443">Lipid metabolism</keyword>
<dbReference type="OrthoDB" id="9766486at2"/>
<evidence type="ECO:0000259" key="16">
    <source>
        <dbReference type="Pfam" id="PF13193"/>
    </source>
</evidence>
<comment type="cofactor">
    <cofactor evidence="1">
        <name>Mg(2+)</name>
        <dbReference type="ChEBI" id="CHEBI:18420"/>
    </cofactor>
</comment>
<evidence type="ECO:0000256" key="11">
    <source>
        <dbReference type="ARBA" id="ARBA00023136"/>
    </source>
</evidence>
<dbReference type="Proteomes" id="UP000283474">
    <property type="component" value="Chromosome"/>
</dbReference>
<keyword evidence="11" id="KW-0472">Membrane</keyword>
<evidence type="ECO:0000256" key="1">
    <source>
        <dbReference type="ARBA" id="ARBA00001946"/>
    </source>
</evidence>
<dbReference type="Gene3D" id="3.40.50.12780">
    <property type="entry name" value="N-terminal domain of ligase-like"/>
    <property type="match status" value="1"/>
</dbReference>
<dbReference type="EMBL" id="CP022987">
    <property type="protein sequence ID" value="QAA94949.1"/>
    <property type="molecule type" value="Genomic_DNA"/>
</dbReference>
<dbReference type="AlphaFoldDB" id="A0A410GFA1"/>
<organism evidence="17 18">
    <name type="scientific">Pollutimonas thiosulfatoxidans</name>
    <dbReference type="NCBI Taxonomy" id="2028345"/>
    <lineage>
        <taxon>Bacteria</taxon>
        <taxon>Pseudomonadati</taxon>
        <taxon>Pseudomonadota</taxon>
        <taxon>Betaproteobacteria</taxon>
        <taxon>Burkholderiales</taxon>
        <taxon>Alcaligenaceae</taxon>
        <taxon>Pollutimonas</taxon>
    </lineage>
</organism>
<feature type="domain" description="AMP-dependent synthetase/ligase" evidence="15">
    <location>
        <begin position="31"/>
        <end position="419"/>
    </location>
</feature>
<evidence type="ECO:0000256" key="14">
    <source>
        <dbReference type="ARBA" id="ARBA00042773"/>
    </source>
</evidence>
<evidence type="ECO:0000313" key="17">
    <source>
        <dbReference type="EMBL" id="QAA94949.1"/>
    </source>
</evidence>
<evidence type="ECO:0000256" key="13">
    <source>
        <dbReference type="ARBA" id="ARBA00039545"/>
    </source>
</evidence>
<evidence type="ECO:0000256" key="8">
    <source>
        <dbReference type="ARBA" id="ARBA00022840"/>
    </source>
</evidence>